<protein>
    <submittedName>
        <fullName evidence="2">Uncharacterized protein</fullName>
    </submittedName>
</protein>
<comment type="caution">
    <text evidence="2">The sequence shown here is derived from an EMBL/GenBank/DDBJ whole genome shotgun (WGS) entry which is preliminary data.</text>
</comment>
<organism evidence="2 3">
    <name type="scientific">Henriciella mobilis</name>
    <dbReference type="NCBI Taxonomy" id="2305467"/>
    <lineage>
        <taxon>Bacteria</taxon>
        <taxon>Pseudomonadati</taxon>
        <taxon>Pseudomonadota</taxon>
        <taxon>Alphaproteobacteria</taxon>
        <taxon>Hyphomonadales</taxon>
        <taxon>Hyphomonadaceae</taxon>
        <taxon>Henriciella</taxon>
    </lineage>
</organism>
<dbReference type="Proteomes" id="UP000266385">
    <property type="component" value="Unassembled WGS sequence"/>
</dbReference>
<name>A0A399R9W4_9PROT</name>
<keyword evidence="3" id="KW-1185">Reference proteome</keyword>
<dbReference type="AlphaFoldDB" id="A0A399R9W4"/>
<evidence type="ECO:0000313" key="3">
    <source>
        <dbReference type="Proteomes" id="UP000266385"/>
    </source>
</evidence>
<feature type="region of interest" description="Disordered" evidence="1">
    <location>
        <begin position="41"/>
        <end position="67"/>
    </location>
</feature>
<reference evidence="2 3" key="1">
    <citation type="submission" date="2018-08" db="EMBL/GenBank/DDBJ databases">
        <title>Henriciella mobilis sp. nov., isolated from seawater.</title>
        <authorList>
            <person name="Cheng H."/>
            <person name="Wu Y.-H."/>
            <person name="Xu X.-W."/>
            <person name="Guo L.-L."/>
        </authorList>
    </citation>
    <scope>NUCLEOTIDE SEQUENCE [LARGE SCALE GENOMIC DNA]</scope>
    <source>
        <strain evidence="2 3">JN25</strain>
    </source>
</reference>
<evidence type="ECO:0000256" key="1">
    <source>
        <dbReference type="SAM" id="MobiDB-lite"/>
    </source>
</evidence>
<accession>A0A399R9W4</accession>
<evidence type="ECO:0000313" key="2">
    <source>
        <dbReference type="EMBL" id="RIJ26747.1"/>
    </source>
</evidence>
<dbReference type="EMBL" id="QWFX01000016">
    <property type="protein sequence ID" value="RIJ26747.1"/>
    <property type="molecule type" value="Genomic_DNA"/>
</dbReference>
<gene>
    <name evidence="2" type="ORF">D1223_17540</name>
</gene>
<proteinExistence type="predicted"/>
<sequence>MRTFRRRCLKHERLVGLDQAPEILRIEVCKVNDDAHETSVVQLQSASRRDSPRPLRAGAFRVKGPPA</sequence>